<evidence type="ECO:0000313" key="3">
    <source>
        <dbReference type="EMBL" id="KIH55777.1"/>
    </source>
</evidence>
<dbReference type="OrthoDB" id="6252479at2759"/>
<dbReference type="GO" id="GO:0005509">
    <property type="term" value="F:calcium ion binding"/>
    <property type="evidence" value="ECO:0007669"/>
    <property type="project" value="UniProtKB-UniRule"/>
</dbReference>
<sequence length="84" mass="9229">MKVKATNSLCGGSSRLRYAFQDNANTAKLFNIDSTSGTICLENKLDFEKEISHQLTVSAIDQTLLGKAKGHRPKQMVASRGTVW</sequence>
<evidence type="ECO:0000313" key="4">
    <source>
        <dbReference type="Proteomes" id="UP000054047"/>
    </source>
</evidence>
<dbReference type="Pfam" id="PF00028">
    <property type="entry name" value="Cadherin"/>
    <property type="match status" value="1"/>
</dbReference>
<name>A0A0C2D168_9BILA</name>
<dbReference type="AlphaFoldDB" id="A0A0C2D168"/>
<dbReference type="GO" id="GO:0007156">
    <property type="term" value="P:homophilic cell adhesion via plasma membrane adhesion molecules"/>
    <property type="evidence" value="ECO:0007669"/>
    <property type="project" value="InterPro"/>
</dbReference>
<dbReference type="PROSITE" id="PS50268">
    <property type="entry name" value="CADHERIN_2"/>
    <property type="match status" value="1"/>
</dbReference>
<dbReference type="GO" id="GO:0016020">
    <property type="term" value="C:membrane"/>
    <property type="evidence" value="ECO:0007669"/>
    <property type="project" value="InterPro"/>
</dbReference>
<accession>A0A0C2D168</accession>
<dbReference type="EMBL" id="KN736770">
    <property type="protein sequence ID" value="KIH55777.1"/>
    <property type="molecule type" value="Genomic_DNA"/>
</dbReference>
<organism evidence="3 4">
    <name type="scientific">Ancylostoma duodenale</name>
    <dbReference type="NCBI Taxonomy" id="51022"/>
    <lineage>
        <taxon>Eukaryota</taxon>
        <taxon>Metazoa</taxon>
        <taxon>Ecdysozoa</taxon>
        <taxon>Nematoda</taxon>
        <taxon>Chromadorea</taxon>
        <taxon>Rhabditida</taxon>
        <taxon>Rhabditina</taxon>
        <taxon>Rhabditomorpha</taxon>
        <taxon>Strongyloidea</taxon>
        <taxon>Ancylostomatidae</taxon>
        <taxon>Ancylostomatinae</taxon>
        <taxon>Ancylostoma</taxon>
    </lineage>
</organism>
<dbReference type="InterPro" id="IPR002126">
    <property type="entry name" value="Cadherin-like_dom"/>
</dbReference>
<proteinExistence type="predicted"/>
<reference evidence="3 4" key="1">
    <citation type="submission" date="2013-12" db="EMBL/GenBank/DDBJ databases">
        <title>Draft genome of the parsitic nematode Ancylostoma duodenale.</title>
        <authorList>
            <person name="Mitreva M."/>
        </authorList>
    </citation>
    <scope>NUCLEOTIDE SEQUENCE [LARGE SCALE GENOMIC DNA]</scope>
    <source>
        <strain evidence="3 4">Zhejiang</strain>
    </source>
</reference>
<keyword evidence="1" id="KW-0106">Calcium</keyword>
<feature type="domain" description="Cadherin" evidence="2">
    <location>
        <begin position="1"/>
        <end position="62"/>
    </location>
</feature>
<dbReference type="Gene3D" id="2.60.40.60">
    <property type="entry name" value="Cadherins"/>
    <property type="match status" value="1"/>
</dbReference>
<dbReference type="CDD" id="cd11304">
    <property type="entry name" value="Cadherin_repeat"/>
    <property type="match status" value="1"/>
</dbReference>
<dbReference type="InterPro" id="IPR015919">
    <property type="entry name" value="Cadherin-like_sf"/>
</dbReference>
<protein>
    <recommendedName>
        <fullName evidence="2">Cadherin domain-containing protein</fullName>
    </recommendedName>
</protein>
<dbReference type="SUPFAM" id="SSF49313">
    <property type="entry name" value="Cadherin-like"/>
    <property type="match status" value="1"/>
</dbReference>
<keyword evidence="4" id="KW-1185">Reference proteome</keyword>
<evidence type="ECO:0000259" key="2">
    <source>
        <dbReference type="PROSITE" id="PS50268"/>
    </source>
</evidence>
<dbReference type="Proteomes" id="UP000054047">
    <property type="component" value="Unassembled WGS sequence"/>
</dbReference>
<gene>
    <name evidence="3" type="ORF">ANCDUO_14058</name>
</gene>
<evidence type="ECO:0000256" key="1">
    <source>
        <dbReference type="PROSITE-ProRule" id="PRU00043"/>
    </source>
</evidence>